<dbReference type="Gene3D" id="3.40.50.80">
    <property type="entry name" value="Nucleotide-binding domain of ferredoxin-NADP reductase (FNR) module"/>
    <property type="match status" value="1"/>
</dbReference>
<name>A0A2C5YHF9_9HYPO</name>
<dbReference type="InterPro" id="IPR001834">
    <property type="entry name" value="CBR-like"/>
</dbReference>
<comment type="caution">
    <text evidence="18">The sequence shown here is derived from an EMBL/GenBank/DDBJ whole genome shotgun (WGS) entry which is preliminary data.</text>
</comment>
<feature type="binding site" evidence="15">
    <location>
        <position position="150"/>
    </location>
    <ligand>
        <name>FAD</name>
        <dbReference type="ChEBI" id="CHEBI:57692"/>
    </ligand>
</feature>
<dbReference type="EMBL" id="NJET01000003">
    <property type="protein sequence ID" value="PHH67053.1"/>
    <property type="molecule type" value="Genomic_DNA"/>
</dbReference>
<dbReference type="FunFam" id="3.40.50.80:FF:000009">
    <property type="entry name" value="NADH-cytochrome b5 reductase"/>
    <property type="match status" value="1"/>
</dbReference>
<dbReference type="SUPFAM" id="SSF52343">
    <property type="entry name" value="Ferredoxin reductase-like, C-terminal NADP-linked domain"/>
    <property type="match status" value="1"/>
</dbReference>
<dbReference type="InterPro" id="IPR008333">
    <property type="entry name" value="Cbr1-like_FAD-bd_dom"/>
</dbReference>
<dbReference type="InterPro" id="IPR039261">
    <property type="entry name" value="FNR_nucleotide-bd"/>
</dbReference>
<evidence type="ECO:0000256" key="5">
    <source>
        <dbReference type="ARBA" id="ARBA00022692"/>
    </source>
</evidence>
<comment type="cofactor">
    <cofactor evidence="1 15 16">
        <name>FAD</name>
        <dbReference type="ChEBI" id="CHEBI:57692"/>
    </cofactor>
</comment>
<dbReference type="GO" id="GO:0005741">
    <property type="term" value="C:mitochondrial outer membrane"/>
    <property type="evidence" value="ECO:0007669"/>
    <property type="project" value="UniProtKB-SubCell"/>
</dbReference>
<feature type="binding site" evidence="15">
    <location>
        <position position="176"/>
    </location>
    <ligand>
        <name>FAD</name>
        <dbReference type="ChEBI" id="CHEBI:57692"/>
    </ligand>
</feature>
<dbReference type="GO" id="GO:0090524">
    <property type="term" value="F:cytochrome-b5 reductase activity, acting on NADH"/>
    <property type="evidence" value="ECO:0007669"/>
    <property type="project" value="UniProtKB-EC"/>
</dbReference>
<comment type="subcellular location">
    <subcellularLocation>
        <location evidence="2">Mitochondrion outer membrane</location>
        <topology evidence="2">Single-pass membrane protein</topology>
    </subcellularLocation>
</comment>
<protein>
    <recommendedName>
        <fullName evidence="16">NADH-cytochrome b5 reductase</fullName>
        <ecNumber evidence="16">1.6.2.2</ecNumber>
    </recommendedName>
</protein>
<dbReference type="GO" id="GO:0006696">
    <property type="term" value="P:ergosterol biosynthetic process"/>
    <property type="evidence" value="ECO:0007669"/>
    <property type="project" value="TreeGrafter"/>
</dbReference>
<evidence type="ECO:0000256" key="3">
    <source>
        <dbReference type="ARBA" id="ARBA00006105"/>
    </source>
</evidence>
<feature type="domain" description="FAD-binding FR-type" evidence="17">
    <location>
        <begin position="96"/>
        <end position="201"/>
    </location>
</feature>
<keyword evidence="4 15" id="KW-0285">Flavoprotein</keyword>
<evidence type="ECO:0000259" key="17">
    <source>
        <dbReference type="PROSITE" id="PS51384"/>
    </source>
</evidence>
<organism evidence="18 19">
    <name type="scientific">Ophiocordyceps australis</name>
    <dbReference type="NCBI Taxonomy" id="1399860"/>
    <lineage>
        <taxon>Eukaryota</taxon>
        <taxon>Fungi</taxon>
        <taxon>Dikarya</taxon>
        <taxon>Ascomycota</taxon>
        <taxon>Pezizomycotina</taxon>
        <taxon>Sordariomycetes</taxon>
        <taxon>Hypocreomycetidae</taxon>
        <taxon>Hypocreales</taxon>
        <taxon>Ophiocordycipitaceae</taxon>
        <taxon>Ophiocordyceps</taxon>
    </lineage>
</organism>
<dbReference type="InterPro" id="IPR001433">
    <property type="entry name" value="OxRdtase_FAD/NAD-bd"/>
</dbReference>
<keyword evidence="11" id="KW-0496">Mitochondrion</keyword>
<dbReference type="Gene3D" id="2.40.30.10">
    <property type="entry name" value="Translation factors"/>
    <property type="match status" value="1"/>
</dbReference>
<comment type="similarity">
    <text evidence="3 16">Belongs to the flavoprotein pyridine nucleotide cytochrome reductase family.</text>
</comment>
<evidence type="ECO:0000256" key="10">
    <source>
        <dbReference type="ARBA" id="ARBA00023027"/>
    </source>
</evidence>
<evidence type="ECO:0000256" key="12">
    <source>
        <dbReference type="ARBA" id="ARBA00023136"/>
    </source>
</evidence>
<dbReference type="PANTHER" id="PTHR19370:SF171">
    <property type="entry name" value="NADH-CYTOCHROME B5 REDUCTASE 2"/>
    <property type="match status" value="1"/>
</dbReference>
<evidence type="ECO:0000256" key="9">
    <source>
        <dbReference type="ARBA" id="ARBA00023002"/>
    </source>
</evidence>
<dbReference type="Pfam" id="PF00175">
    <property type="entry name" value="NAD_binding_1"/>
    <property type="match status" value="1"/>
</dbReference>
<evidence type="ECO:0000313" key="19">
    <source>
        <dbReference type="Proteomes" id="UP000226192"/>
    </source>
</evidence>
<dbReference type="Proteomes" id="UP000226192">
    <property type="component" value="Unassembled WGS sequence"/>
</dbReference>
<evidence type="ECO:0000256" key="15">
    <source>
        <dbReference type="PIRSR" id="PIRSR601834-1"/>
    </source>
</evidence>
<dbReference type="FunFam" id="2.40.30.10:FF:000032">
    <property type="entry name" value="NADH-cytochrome b5 reductase"/>
    <property type="match status" value="1"/>
</dbReference>
<dbReference type="CDD" id="cd06183">
    <property type="entry name" value="cyt_b5_reduct_like"/>
    <property type="match status" value="1"/>
</dbReference>
<feature type="binding site" evidence="15">
    <location>
        <position position="151"/>
    </location>
    <ligand>
        <name>FAD</name>
        <dbReference type="ChEBI" id="CHEBI:57692"/>
    </ligand>
</feature>
<feature type="binding site" evidence="15">
    <location>
        <position position="218"/>
    </location>
    <ligand>
        <name>FAD</name>
        <dbReference type="ChEBI" id="CHEBI:57692"/>
    </ligand>
</feature>
<dbReference type="STRING" id="1399860.A0A2C5YHF9"/>
<evidence type="ECO:0000256" key="4">
    <source>
        <dbReference type="ARBA" id="ARBA00022630"/>
    </source>
</evidence>
<keyword evidence="12" id="KW-0472">Membrane</keyword>
<evidence type="ECO:0000256" key="16">
    <source>
        <dbReference type="RuleBase" id="RU361226"/>
    </source>
</evidence>
<reference evidence="18 19" key="1">
    <citation type="submission" date="2017-06" db="EMBL/GenBank/DDBJ databases">
        <title>Ant-infecting Ophiocordyceps genomes reveal a high diversity of potential behavioral manipulation genes and a possible major role for enterotoxins.</title>
        <authorList>
            <person name="De Bekker C."/>
            <person name="Evans H.C."/>
            <person name="Brachmann A."/>
            <person name="Hughes D.P."/>
        </authorList>
    </citation>
    <scope>NUCLEOTIDE SEQUENCE [LARGE SCALE GENOMIC DNA]</scope>
    <source>
        <strain evidence="18 19">Map64</strain>
    </source>
</reference>
<gene>
    <name evidence="18" type="ORF">CDD81_4448</name>
</gene>
<dbReference type="InterPro" id="IPR017938">
    <property type="entry name" value="Riboflavin_synthase-like_b-brl"/>
</dbReference>
<evidence type="ECO:0000313" key="18">
    <source>
        <dbReference type="EMBL" id="PHH67053.1"/>
    </source>
</evidence>
<dbReference type="EC" id="1.6.2.2" evidence="16"/>
<keyword evidence="19" id="KW-1185">Reference proteome</keyword>
<evidence type="ECO:0000256" key="14">
    <source>
        <dbReference type="ARBA" id="ARBA00047682"/>
    </source>
</evidence>
<feature type="binding site" evidence="15">
    <location>
        <position position="169"/>
    </location>
    <ligand>
        <name>FAD</name>
        <dbReference type="ChEBI" id="CHEBI:57692"/>
    </ligand>
</feature>
<keyword evidence="7 15" id="KW-0274">FAD</keyword>
<comment type="function">
    <text evidence="13">May mediate the reduction of outer membrane cytochrome b5.</text>
</comment>
<dbReference type="PRINTS" id="PR00371">
    <property type="entry name" value="FPNCR"/>
</dbReference>
<proteinExistence type="inferred from homology"/>
<dbReference type="InterPro" id="IPR017927">
    <property type="entry name" value="FAD-bd_FR_type"/>
</dbReference>
<dbReference type="PANTHER" id="PTHR19370">
    <property type="entry name" value="NADH-CYTOCHROME B5 REDUCTASE"/>
    <property type="match status" value="1"/>
</dbReference>
<evidence type="ECO:0000256" key="1">
    <source>
        <dbReference type="ARBA" id="ARBA00001974"/>
    </source>
</evidence>
<evidence type="ECO:0000256" key="6">
    <source>
        <dbReference type="ARBA" id="ARBA00022787"/>
    </source>
</evidence>
<dbReference type="SUPFAM" id="SSF63380">
    <property type="entry name" value="Riboflavin synthase domain-like"/>
    <property type="match status" value="1"/>
</dbReference>
<keyword evidence="9 16" id="KW-0560">Oxidoreductase</keyword>
<evidence type="ECO:0000256" key="13">
    <source>
        <dbReference type="ARBA" id="ARBA00037464"/>
    </source>
</evidence>
<feature type="binding site" evidence="15">
    <location>
        <position position="177"/>
    </location>
    <ligand>
        <name>FAD</name>
        <dbReference type="ChEBI" id="CHEBI:57692"/>
    </ligand>
</feature>
<dbReference type="PRINTS" id="PR00406">
    <property type="entry name" value="CYTB5RDTASE"/>
</dbReference>
<evidence type="ECO:0000256" key="7">
    <source>
        <dbReference type="ARBA" id="ARBA00022827"/>
    </source>
</evidence>
<dbReference type="InterPro" id="IPR001709">
    <property type="entry name" value="Flavoprot_Pyr_Nucl_cyt_Rdtase"/>
</dbReference>
<comment type="catalytic activity">
    <reaction evidence="14 16">
        <text>2 Fe(III)-[cytochrome b5] + NADH = 2 Fe(II)-[cytochrome b5] + NAD(+) + H(+)</text>
        <dbReference type="Rhea" id="RHEA:46680"/>
        <dbReference type="Rhea" id="RHEA-COMP:10438"/>
        <dbReference type="Rhea" id="RHEA-COMP:10439"/>
        <dbReference type="ChEBI" id="CHEBI:15378"/>
        <dbReference type="ChEBI" id="CHEBI:29033"/>
        <dbReference type="ChEBI" id="CHEBI:29034"/>
        <dbReference type="ChEBI" id="CHEBI:57540"/>
        <dbReference type="ChEBI" id="CHEBI:57945"/>
        <dbReference type="EC" id="1.6.2.2"/>
    </reaction>
</comment>
<feature type="binding site" evidence="15">
    <location>
        <position position="167"/>
    </location>
    <ligand>
        <name>FAD</name>
        <dbReference type="ChEBI" id="CHEBI:57692"/>
    </ligand>
</feature>
<dbReference type="AlphaFoldDB" id="A0A2C5YHF9"/>
<keyword evidence="5" id="KW-0812">Transmembrane</keyword>
<evidence type="ECO:0000256" key="11">
    <source>
        <dbReference type="ARBA" id="ARBA00023128"/>
    </source>
</evidence>
<dbReference type="OrthoDB" id="432685at2759"/>
<keyword evidence="8" id="KW-1133">Transmembrane helix</keyword>
<feature type="binding site" evidence="15">
    <location>
        <position position="152"/>
    </location>
    <ligand>
        <name>FAD</name>
        <dbReference type="ChEBI" id="CHEBI:57692"/>
    </ligand>
</feature>
<dbReference type="PROSITE" id="PS51384">
    <property type="entry name" value="FAD_FR"/>
    <property type="match status" value="1"/>
</dbReference>
<dbReference type="Pfam" id="PF00970">
    <property type="entry name" value="FAD_binding_6"/>
    <property type="match status" value="1"/>
</dbReference>
<sequence length="347" mass="37541">MATLFARSAFRAAQPFRIHARRYASESGPGGSARPSANPAVALAGGAALIGAMYWYYLNDGPGAQEVDAKAKQAASTVAAAAGAGGGKSAFTGGDQGFISLQLSDVETVNHNTKRFRFELPEADMVSGLQIASAILTKYKGPDDEKPTLRPYTPISDESEKGFLDLLVKKYPDGPMSSHLHNMTPGQRLDFKGPLPKYPWSENKHSHIGLIAGGTGITPMYQLLRAIFNNPNDKTQVTLVFGNVSEKDILLRKELADLENTYPRRFRVFYVVDKAAPGWQGQTGFITKDLLKTVLPEPKSNNIKLFVCGPPGLMNAISGNKKSPTNQGDLTGALKDLGYSQDQVYKF</sequence>
<evidence type="ECO:0000256" key="2">
    <source>
        <dbReference type="ARBA" id="ARBA00004572"/>
    </source>
</evidence>
<evidence type="ECO:0000256" key="8">
    <source>
        <dbReference type="ARBA" id="ARBA00022989"/>
    </source>
</evidence>
<keyword evidence="10 16" id="KW-0520">NAD</keyword>
<keyword evidence="6" id="KW-1000">Mitochondrion outer membrane</keyword>
<accession>A0A2C5YHF9</accession>